<reference evidence="8" key="2">
    <citation type="journal article" date="2022" name="Syst. Appl. Microbiol.">
        <title>Physiological and genomic characterisation of Luteimonas fraxinea sp. nov., a bacterial species associated with trees tolerant to ash dieback.</title>
        <authorList>
            <person name="Ulrich K."/>
            <person name="Becker R."/>
            <person name="Behrendt U."/>
            <person name="Kube M."/>
            <person name="Schneck V."/>
            <person name="Ulrich A."/>
        </authorList>
    </citation>
    <scope>NUCLEOTIDE SEQUENCE</scope>
    <source>
        <strain evidence="8">A1P009</strain>
    </source>
</reference>
<accession>A0ABS8U9F4</accession>
<feature type="transmembrane region" description="Helical" evidence="7">
    <location>
        <begin position="114"/>
        <end position="132"/>
    </location>
</feature>
<sequence>MAWSFWRDAGWLQLCAGLAIFLFGMQCLEDGLRQLAGSRLEQVLGRSTRTRMRGLLFGIGGTVLLQSSTLVSLLTIAFLGAGLIQLAGGIAIILGANLCATSGIWLLALAGQDVSLSPLALPLLVFGVLAGFTGARGKAAGQVVLGVAFIFLGIDQLKVGFGAFGGEFDLSGIGADGIAGTLLFAGAGALATVVLQSSHATLMLTLAALASGQLALGQALAIAIGANVGSSVSTAFVGVLGGSRSGQRLALAHVLFNGVTAILALALLAPLAWLVRTLAGWGGFGDNTLLQLALFHTLFNASGAALFWPCQQALAAALERWLPDRAEPEVLITELAGATVIARTRARHLDAAALESADTALMAVAAELRHLGPPEPGGDLPRAVPASRPADLRPAQRGPPGSAPRRARAGCRGGVPAARQGGLRRIADVHGATGRAAGRGPPAGVDPLAAGRPATGQCGQGRAPAAGQPERATGVRGRGPPRRLPRAAPTSAHPTARAACPGARAT</sequence>
<feature type="region of interest" description="Disordered" evidence="6">
    <location>
        <begin position="454"/>
        <end position="506"/>
    </location>
</feature>
<feature type="transmembrane region" description="Helical" evidence="7">
    <location>
        <begin position="139"/>
        <end position="157"/>
    </location>
</feature>
<evidence type="ECO:0000313" key="9">
    <source>
        <dbReference type="Proteomes" id="UP001430360"/>
    </source>
</evidence>
<evidence type="ECO:0000256" key="3">
    <source>
        <dbReference type="ARBA" id="ARBA00022692"/>
    </source>
</evidence>
<protein>
    <submittedName>
        <fullName evidence="8">Na/Pi symporter</fullName>
    </submittedName>
</protein>
<dbReference type="Pfam" id="PF02690">
    <property type="entry name" value="Na_Pi_cotrans"/>
    <property type="match status" value="2"/>
</dbReference>
<dbReference type="InterPro" id="IPR003841">
    <property type="entry name" value="Na/Pi_transpt"/>
</dbReference>
<dbReference type="RefSeq" id="WP_232133938.1">
    <property type="nucleotide sequence ID" value="NZ_CP089507.1"/>
</dbReference>
<feature type="region of interest" description="Disordered" evidence="6">
    <location>
        <begin position="370"/>
        <end position="417"/>
    </location>
</feature>
<feature type="transmembrane region" description="Helical" evidence="7">
    <location>
        <begin position="86"/>
        <end position="108"/>
    </location>
</feature>
<dbReference type="NCBIfam" id="NF037997">
    <property type="entry name" value="Na_Pi_symport"/>
    <property type="match status" value="1"/>
</dbReference>
<feature type="transmembrane region" description="Helical" evidence="7">
    <location>
        <begin position="177"/>
        <end position="195"/>
    </location>
</feature>
<dbReference type="Proteomes" id="UP001430360">
    <property type="component" value="Unassembled WGS sequence"/>
</dbReference>
<proteinExistence type="predicted"/>
<comment type="caution">
    <text evidence="8">The sequence shown here is derived from an EMBL/GenBank/DDBJ whole genome shotgun (WGS) entry which is preliminary data.</text>
</comment>
<evidence type="ECO:0000256" key="2">
    <source>
        <dbReference type="ARBA" id="ARBA00022475"/>
    </source>
</evidence>
<keyword evidence="4 7" id="KW-1133">Transmembrane helix</keyword>
<comment type="subcellular location">
    <subcellularLocation>
        <location evidence="1">Cell membrane</location>
        <topology evidence="1">Multi-pass membrane protein</topology>
    </subcellularLocation>
</comment>
<name>A0ABS8U9F4_9GAMM</name>
<dbReference type="EMBL" id="JAJQKU010000001">
    <property type="protein sequence ID" value="MCD9095389.1"/>
    <property type="molecule type" value="Genomic_DNA"/>
</dbReference>
<feature type="transmembrane region" description="Helical" evidence="7">
    <location>
        <begin position="249"/>
        <end position="275"/>
    </location>
</feature>
<reference evidence="8" key="1">
    <citation type="submission" date="2021-12" db="EMBL/GenBank/DDBJ databases">
        <authorList>
            <person name="Ulrich A."/>
        </authorList>
    </citation>
    <scope>NUCLEOTIDE SEQUENCE</scope>
    <source>
        <strain evidence="8">A1P009</strain>
    </source>
</reference>
<dbReference type="PANTHER" id="PTHR10010:SF46">
    <property type="entry name" value="SODIUM-DEPENDENT PHOSPHATE TRANSPORT PROTEIN 2B"/>
    <property type="match status" value="1"/>
</dbReference>
<feature type="transmembrane region" description="Helical" evidence="7">
    <location>
        <begin position="55"/>
        <end position="79"/>
    </location>
</feature>
<evidence type="ECO:0000256" key="4">
    <source>
        <dbReference type="ARBA" id="ARBA00022989"/>
    </source>
</evidence>
<evidence type="ECO:0000256" key="5">
    <source>
        <dbReference type="ARBA" id="ARBA00023136"/>
    </source>
</evidence>
<keyword evidence="5 7" id="KW-0472">Membrane</keyword>
<feature type="compositionally biased region" description="Low complexity" evidence="6">
    <location>
        <begin position="393"/>
        <end position="404"/>
    </location>
</feature>
<keyword evidence="3 7" id="KW-0812">Transmembrane</keyword>
<dbReference type="PANTHER" id="PTHR10010">
    <property type="entry name" value="SOLUTE CARRIER FAMILY 34 SODIUM PHOSPHATE , MEMBER 2-RELATED"/>
    <property type="match status" value="1"/>
</dbReference>
<keyword evidence="2" id="KW-1003">Cell membrane</keyword>
<evidence type="ECO:0000256" key="7">
    <source>
        <dbReference type="SAM" id="Phobius"/>
    </source>
</evidence>
<evidence type="ECO:0000256" key="1">
    <source>
        <dbReference type="ARBA" id="ARBA00004651"/>
    </source>
</evidence>
<evidence type="ECO:0000313" key="8">
    <source>
        <dbReference type="EMBL" id="MCD9095389.1"/>
    </source>
</evidence>
<organism evidence="8 9">
    <name type="scientific">Luteimonas fraxinea</name>
    <dbReference type="NCBI Taxonomy" id="2901869"/>
    <lineage>
        <taxon>Bacteria</taxon>
        <taxon>Pseudomonadati</taxon>
        <taxon>Pseudomonadota</taxon>
        <taxon>Gammaproteobacteria</taxon>
        <taxon>Lysobacterales</taxon>
        <taxon>Lysobacteraceae</taxon>
        <taxon>Luteimonas</taxon>
    </lineage>
</organism>
<evidence type="ECO:0000256" key="6">
    <source>
        <dbReference type="SAM" id="MobiDB-lite"/>
    </source>
</evidence>
<keyword evidence="9" id="KW-1185">Reference proteome</keyword>
<gene>
    <name evidence="8" type="ORF">LTT95_00340</name>
</gene>